<proteinExistence type="predicted"/>
<dbReference type="Pfam" id="PF00005">
    <property type="entry name" value="ABC_tran"/>
    <property type="match status" value="1"/>
</dbReference>
<keyword evidence="5" id="KW-1185">Reference proteome</keyword>
<dbReference type="InterPro" id="IPR003593">
    <property type="entry name" value="AAA+_ATPase"/>
</dbReference>
<dbReference type="Proteomes" id="UP000825123">
    <property type="component" value="Chromosome"/>
</dbReference>
<dbReference type="GO" id="GO:0016887">
    <property type="term" value="F:ATP hydrolysis activity"/>
    <property type="evidence" value="ECO:0007669"/>
    <property type="project" value="InterPro"/>
</dbReference>
<organism evidence="4 5">
    <name type="scientific">Stygiolobus caldivivus</name>
    <dbReference type="NCBI Taxonomy" id="2824673"/>
    <lineage>
        <taxon>Archaea</taxon>
        <taxon>Thermoproteota</taxon>
        <taxon>Thermoprotei</taxon>
        <taxon>Sulfolobales</taxon>
        <taxon>Sulfolobaceae</taxon>
        <taxon>Stygiolobus</taxon>
    </lineage>
</organism>
<evidence type="ECO:0000259" key="3">
    <source>
        <dbReference type="PROSITE" id="PS50893"/>
    </source>
</evidence>
<dbReference type="GO" id="GO:0005524">
    <property type="term" value="F:ATP binding"/>
    <property type="evidence" value="ECO:0007669"/>
    <property type="project" value="UniProtKB-KW"/>
</dbReference>
<dbReference type="InterPro" id="IPR027417">
    <property type="entry name" value="P-loop_NTPase"/>
</dbReference>
<sequence length="277" mass="31115">MNYAFNSLNNLDPLYIQIFTLFMMIEYQNVTISYWKWVVIKNLTAKIDGKVFIIGKNGSGKTTLIKATVGLLPYKGSIRIDGKEVREIKNYLGLSTNLGEVYNLGYGINNILDIYSEEMNVDKGLFSELLKEVDLDIDLKSPLFKLSTGQSLLLRNILAFSAKPRIILLDEPFENIDPARRSIVAEWIKKFGKEGIITTHNLDILSKFPDYKLYVLSDSSLYGPITVKDFLEASVIEGESEDAILILRVSGKKVSLVKGKEGMKIGLLGTIDRLYGV</sequence>
<dbReference type="KEGG" id="csty:KN1_29420"/>
<dbReference type="InterPro" id="IPR003439">
    <property type="entry name" value="ABC_transporter-like_ATP-bd"/>
</dbReference>
<keyword evidence="1" id="KW-0547">Nucleotide-binding</keyword>
<evidence type="ECO:0000313" key="4">
    <source>
        <dbReference type="EMBL" id="BCU71645.1"/>
    </source>
</evidence>
<gene>
    <name evidence="4" type="ORF">KN1_29420</name>
</gene>
<evidence type="ECO:0000256" key="1">
    <source>
        <dbReference type="ARBA" id="ARBA00022741"/>
    </source>
</evidence>
<dbReference type="Gene3D" id="3.40.50.300">
    <property type="entry name" value="P-loop containing nucleotide triphosphate hydrolases"/>
    <property type="match status" value="1"/>
</dbReference>
<name>A0A8D5U9R0_9CREN</name>
<feature type="domain" description="ABC transporter" evidence="3">
    <location>
        <begin position="25"/>
        <end position="243"/>
    </location>
</feature>
<dbReference type="SMART" id="SM00382">
    <property type="entry name" value="AAA"/>
    <property type="match status" value="1"/>
</dbReference>
<dbReference type="EMBL" id="AP024597">
    <property type="protein sequence ID" value="BCU71645.1"/>
    <property type="molecule type" value="Genomic_DNA"/>
</dbReference>
<keyword evidence="2 4" id="KW-0067">ATP-binding</keyword>
<reference evidence="4 5" key="1">
    <citation type="submission" date="2021-04" db="EMBL/GenBank/DDBJ databases">
        <title>Complete genome sequence of Stygiolobus sp. KN-1.</title>
        <authorList>
            <person name="Nakamura K."/>
            <person name="Sakai H."/>
            <person name="Kurosawa N."/>
        </authorList>
    </citation>
    <scope>NUCLEOTIDE SEQUENCE [LARGE SCALE GENOMIC DNA]</scope>
    <source>
        <strain evidence="4 5">KN-1</strain>
    </source>
</reference>
<evidence type="ECO:0000256" key="2">
    <source>
        <dbReference type="ARBA" id="ARBA00022840"/>
    </source>
</evidence>
<evidence type="ECO:0000313" key="5">
    <source>
        <dbReference type="Proteomes" id="UP000825123"/>
    </source>
</evidence>
<dbReference type="SUPFAM" id="SSF52540">
    <property type="entry name" value="P-loop containing nucleoside triphosphate hydrolases"/>
    <property type="match status" value="1"/>
</dbReference>
<dbReference type="AlphaFoldDB" id="A0A8D5U9R0"/>
<accession>A0A8D5U9R0</accession>
<dbReference type="PANTHER" id="PTHR43850:SF2">
    <property type="entry name" value="ABC TRANSPORTER ATP-BINDING PROTEIN MA_4021-RELATED"/>
    <property type="match status" value="1"/>
</dbReference>
<protein>
    <submittedName>
        <fullName evidence="4">Mn2+/Zn2+ABC transporter ATP-binding protein</fullName>
    </submittedName>
</protein>
<dbReference type="PROSITE" id="PS50893">
    <property type="entry name" value="ABC_TRANSPORTER_2"/>
    <property type="match status" value="1"/>
</dbReference>
<dbReference type="PANTHER" id="PTHR43850">
    <property type="entry name" value="ABC TRANSPORTER ATP-BINDING PROTEIN MA_4021-RELATED"/>
    <property type="match status" value="1"/>
</dbReference>